<comment type="caution">
    <text evidence="2">The sequence shown here is derived from an EMBL/GenBank/DDBJ whole genome shotgun (WGS) entry which is preliminary data.</text>
</comment>
<dbReference type="RefSeq" id="XP_040747406.1">
    <property type="nucleotide sequence ID" value="XM_040889603.1"/>
</dbReference>
<dbReference type="GO" id="GO:0031146">
    <property type="term" value="P:SCF-dependent proteasomal ubiquitin-dependent protein catabolic process"/>
    <property type="evidence" value="ECO:0007669"/>
    <property type="project" value="TreeGrafter"/>
</dbReference>
<dbReference type="InterPro" id="IPR032675">
    <property type="entry name" value="LRR_dom_sf"/>
</dbReference>
<reference evidence="2 3" key="1">
    <citation type="submission" date="2016-07" db="EMBL/GenBank/DDBJ databases">
        <title>Pervasive Adenine N6-methylation of Active Genes in Fungi.</title>
        <authorList>
            <consortium name="DOE Joint Genome Institute"/>
            <person name="Mondo S.J."/>
            <person name="Dannebaum R.O."/>
            <person name="Kuo R.C."/>
            <person name="Labutti K."/>
            <person name="Haridas S."/>
            <person name="Kuo A."/>
            <person name="Salamov A."/>
            <person name="Ahrendt S.R."/>
            <person name="Lipzen A."/>
            <person name="Sullivan W."/>
            <person name="Andreopoulos W.B."/>
            <person name="Clum A."/>
            <person name="Lindquist E."/>
            <person name="Daum C."/>
            <person name="Ramamoorthy G.K."/>
            <person name="Gryganskyi A."/>
            <person name="Culley D."/>
            <person name="Magnuson J.K."/>
            <person name="James T.Y."/>
            <person name="O'Malley M.A."/>
            <person name="Stajich J.E."/>
            <person name="Spatafora J.W."/>
            <person name="Visel A."/>
            <person name="Grigoriev I.V."/>
        </authorList>
    </citation>
    <scope>NUCLEOTIDE SEQUENCE [LARGE SCALE GENOMIC DNA]</scope>
    <source>
        <strain evidence="2 3">ATCC 12442</strain>
    </source>
</reference>
<feature type="region of interest" description="Disordered" evidence="1">
    <location>
        <begin position="377"/>
        <end position="409"/>
    </location>
</feature>
<dbReference type="OrthoDB" id="421226at2759"/>
<evidence type="ECO:0000313" key="2">
    <source>
        <dbReference type="EMBL" id="ORX74195.1"/>
    </source>
</evidence>
<dbReference type="GeneID" id="63806251"/>
<dbReference type="PANTHER" id="PTHR13318">
    <property type="entry name" value="PARTNER OF PAIRED, ISOFORM B-RELATED"/>
    <property type="match status" value="1"/>
</dbReference>
<dbReference type="Proteomes" id="UP000193922">
    <property type="component" value="Unassembled WGS sequence"/>
</dbReference>
<gene>
    <name evidence="2" type="ORF">DL89DRAFT_280655</name>
</gene>
<proteinExistence type="predicted"/>
<dbReference type="GO" id="GO:0019005">
    <property type="term" value="C:SCF ubiquitin ligase complex"/>
    <property type="evidence" value="ECO:0007669"/>
    <property type="project" value="TreeGrafter"/>
</dbReference>
<name>A0A1Y1WLF8_9FUNG</name>
<dbReference type="Pfam" id="PF13516">
    <property type="entry name" value="LRR_6"/>
    <property type="match status" value="1"/>
</dbReference>
<protein>
    <submittedName>
        <fullName evidence="2">RNI-like protein</fullName>
    </submittedName>
</protein>
<dbReference type="CDD" id="cd09917">
    <property type="entry name" value="F-box_SF"/>
    <property type="match status" value="1"/>
</dbReference>
<dbReference type="EMBL" id="MCFD01000001">
    <property type="protein sequence ID" value="ORX74195.1"/>
    <property type="molecule type" value="Genomic_DNA"/>
</dbReference>
<dbReference type="SUPFAM" id="SSF52047">
    <property type="entry name" value="RNI-like"/>
    <property type="match status" value="1"/>
</dbReference>
<dbReference type="SMART" id="SM00367">
    <property type="entry name" value="LRR_CC"/>
    <property type="match status" value="3"/>
</dbReference>
<evidence type="ECO:0000256" key="1">
    <source>
        <dbReference type="SAM" id="MobiDB-lite"/>
    </source>
</evidence>
<dbReference type="STRING" id="61395.A0A1Y1WLF8"/>
<dbReference type="InterPro" id="IPR006553">
    <property type="entry name" value="Leu-rich_rpt_Cys-con_subtyp"/>
</dbReference>
<dbReference type="SUPFAM" id="SSF81383">
    <property type="entry name" value="F-box domain"/>
    <property type="match status" value="1"/>
</dbReference>
<dbReference type="InterPro" id="IPR001611">
    <property type="entry name" value="Leu-rich_rpt"/>
</dbReference>
<dbReference type="Gene3D" id="3.80.10.10">
    <property type="entry name" value="Ribonuclease Inhibitor"/>
    <property type="match status" value="1"/>
</dbReference>
<evidence type="ECO:0000313" key="3">
    <source>
        <dbReference type="Proteomes" id="UP000193922"/>
    </source>
</evidence>
<accession>A0A1Y1WLF8</accession>
<dbReference type="InterPro" id="IPR036047">
    <property type="entry name" value="F-box-like_dom_sf"/>
</dbReference>
<keyword evidence="3" id="KW-1185">Reference proteome</keyword>
<feature type="compositionally biased region" description="Acidic residues" evidence="1">
    <location>
        <begin position="382"/>
        <end position="391"/>
    </location>
</feature>
<organism evidence="2 3">
    <name type="scientific">Linderina pennispora</name>
    <dbReference type="NCBI Taxonomy" id="61395"/>
    <lineage>
        <taxon>Eukaryota</taxon>
        <taxon>Fungi</taxon>
        <taxon>Fungi incertae sedis</taxon>
        <taxon>Zoopagomycota</taxon>
        <taxon>Kickxellomycotina</taxon>
        <taxon>Kickxellomycetes</taxon>
        <taxon>Kickxellales</taxon>
        <taxon>Kickxellaceae</taxon>
        <taxon>Linderina</taxon>
    </lineage>
</organism>
<dbReference type="AlphaFoldDB" id="A0A1Y1WLF8"/>
<sequence length="561" mass="62150">MNGSSPAVVTIIEHILPFLSQKDLASCRLVNRTWSVLATVQSARALESALVRLPLRILHYRRKGLLSTIRSMDIDISYIDGFLSAPMYERRIRDAIEMVSTMLPMVKSLKVRMQPTHSLRSQNETRFTRMAFNMLMGAFPGLAALDLSECSVSVLDTEQGSPFARLSQLQTIKWFTLGRNDMSSAAALCDLANANKHSLQVFYGMADGTDRAMRALCQAPKIKRVDISGSNVSDEALLELVRARGHSLHELTLSDCARLTRHSIGNLTPTMLPSLVSLDLYNVMVTTDTYQHLFNMHTYWPYLQDLKLKAAIPHISPRQDSLVNDDILEAIGSRCPMLVSLRLFGCHGITDEGLSSVLGNLGYLRELVVMHSATDPLVQNNGEDEESDTDSDATFHSARSSRRSSARFEYSATEESDDLLAGASDSGHAGPSTGGLLMSVPSINDIWATIPSLPTHGVQQPPANLVARRVDSSPQSTAPNSPCLTRSRNQRVFTSQALSRGVRSRRFNLLNLDMEYDSVCAEHLSRLSHLHVLCGRVITRHAKALIETQFPKCKMMVWNIN</sequence>